<keyword evidence="16" id="KW-0934">Plastid</keyword>
<feature type="transmembrane region" description="Helical" evidence="13">
    <location>
        <begin position="59"/>
        <end position="79"/>
    </location>
</feature>
<feature type="transmembrane region" description="Helical" evidence="13">
    <location>
        <begin position="427"/>
        <end position="448"/>
    </location>
</feature>
<feature type="transmembrane region" description="Helical" evidence="13">
    <location>
        <begin position="323"/>
        <end position="342"/>
    </location>
</feature>
<evidence type="ECO:0000256" key="8">
    <source>
        <dbReference type="ARBA" id="ARBA00022967"/>
    </source>
</evidence>
<dbReference type="GO" id="GO:0048038">
    <property type="term" value="F:quinone binding"/>
    <property type="evidence" value="ECO:0007669"/>
    <property type="project" value="UniProtKB-KW"/>
</dbReference>
<keyword evidence="13" id="KW-1003">Cell membrane</keyword>
<keyword evidence="5 13" id="KW-0874">Quinone</keyword>
<feature type="transmembrane region" description="Helical" evidence="13">
    <location>
        <begin position="393"/>
        <end position="415"/>
    </location>
</feature>
<gene>
    <name evidence="16" type="primary">ndhB</name>
    <name evidence="13" type="synonym">nuoN</name>
</gene>
<dbReference type="GO" id="GO:0050136">
    <property type="term" value="F:NADH dehydrogenase (quinone) (non-electrogenic) activity"/>
    <property type="evidence" value="ECO:0007669"/>
    <property type="project" value="UniProtKB-UniRule"/>
</dbReference>
<dbReference type="AlphaFoldDB" id="A0A411K236"/>
<keyword evidence="13" id="KW-0830">Ubiquinone</keyword>
<feature type="transmembrane region" description="Helical" evidence="13">
    <location>
        <begin position="126"/>
        <end position="143"/>
    </location>
</feature>
<keyword evidence="12 13" id="KW-0472">Membrane</keyword>
<accession>A0A411K236</accession>
<feature type="transmembrane region" description="Helical" evidence="13">
    <location>
        <begin position="296"/>
        <end position="316"/>
    </location>
</feature>
<comment type="function">
    <text evidence="13">NDH-1 shuttles electrons from NADH, via FMN and iron-sulfur (Fe-S) centers, to quinones in the respiratory chain. The immediate electron acceptor for the enzyme in this species is believed to be ubiquinone. Couples the redox reaction to proton translocation (for every two electrons transferred, four hydrogen ions are translocated across the cytoplasmic membrane), and thus conserves the redox energy in a proton gradient.</text>
</comment>
<keyword evidence="3" id="KW-0150">Chloroplast</keyword>
<evidence type="ECO:0000256" key="1">
    <source>
        <dbReference type="ARBA" id="ARBA00004141"/>
    </source>
</evidence>
<comment type="catalytic activity">
    <reaction evidence="13">
        <text>a quinone + NADH + 5 H(+)(in) = a quinol + NAD(+) + 4 H(+)(out)</text>
        <dbReference type="Rhea" id="RHEA:57888"/>
        <dbReference type="ChEBI" id="CHEBI:15378"/>
        <dbReference type="ChEBI" id="CHEBI:24646"/>
        <dbReference type="ChEBI" id="CHEBI:57540"/>
        <dbReference type="ChEBI" id="CHEBI:57945"/>
        <dbReference type="ChEBI" id="CHEBI:132124"/>
    </reaction>
</comment>
<keyword evidence="4 13" id="KW-0812">Transmembrane</keyword>
<name>A0A411K236_9CARY</name>
<comment type="subcellular location">
    <subcellularLocation>
        <location evidence="13">Cell membrane</location>
        <topology evidence="13">Multi-pass membrane protein</topology>
    </subcellularLocation>
    <subcellularLocation>
        <location evidence="1">Membrane</location>
        <topology evidence="1">Multi-pass membrane protein</topology>
    </subcellularLocation>
</comment>
<dbReference type="RefSeq" id="YP_009557284.1">
    <property type="nucleotide sequence ID" value="NC_040948.1"/>
</dbReference>
<keyword evidence="6" id="KW-0521">NADP</keyword>
<evidence type="ECO:0000256" key="4">
    <source>
        <dbReference type="ARBA" id="ARBA00022692"/>
    </source>
</evidence>
<reference evidence="16" key="1">
    <citation type="journal article" date="2019" name="Mol. Phylogenet. Evol.">
        <title>Plastid phylogenomic insights into the evolution of Caryophyllales.</title>
        <authorList>
            <person name="Yao G."/>
            <person name="Jin J.J."/>
            <person name="Li H.T."/>
            <person name="Yang J.B."/>
            <person name="Shiva Mandala V."/>
            <person name="Croley M."/>
            <person name="Mostow R."/>
            <person name="Douglas N.A."/>
            <person name="Chase M.W."/>
            <person name="Christenhusz M.J."/>
            <person name="Soltis D.E."/>
            <person name="Soltis P.S."/>
            <person name="Smith S.A."/>
            <person name="Brockington S.F."/>
            <person name="Moore M.J."/>
            <person name="Yi T.S."/>
            <person name="Li D.Z."/>
        </authorList>
    </citation>
    <scope>NUCLEOTIDE SEQUENCE</scope>
</reference>
<feature type="domain" description="NADH:quinone oxidoreductase/Mrp antiporter transmembrane" evidence="14">
    <location>
        <begin position="146"/>
        <end position="442"/>
    </location>
</feature>
<evidence type="ECO:0000256" key="3">
    <source>
        <dbReference type="ARBA" id="ARBA00022528"/>
    </source>
</evidence>
<comment type="subunit">
    <text evidence="13">NDH-1 is composed of 14 different subunits. Subunits NuoA, H, J, K, L, M, N constitute the membrane sector of the complex.</text>
</comment>
<feature type="transmembrane region" description="Helical" evidence="13">
    <location>
        <begin position="223"/>
        <end position="244"/>
    </location>
</feature>
<evidence type="ECO:0000256" key="12">
    <source>
        <dbReference type="ARBA" id="ARBA00023136"/>
    </source>
</evidence>
<evidence type="ECO:0000256" key="7">
    <source>
        <dbReference type="ARBA" id="ARBA00022957"/>
    </source>
</evidence>
<dbReference type="InterPro" id="IPR001750">
    <property type="entry name" value="ND/Mrp_TM"/>
</dbReference>
<evidence type="ECO:0000256" key="2">
    <source>
        <dbReference type="ARBA" id="ARBA00022448"/>
    </source>
</evidence>
<dbReference type="EC" id="7.1.1.-" evidence="13"/>
<comment type="similarity">
    <text evidence="13">Belongs to the complex I subunit 2 family.</text>
</comment>
<keyword evidence="10 13" id="KW-0520">NAD</keyword>
<evidence type="ECO:0000256" key="6">
    <source>
        <dbReference type="ARBA" id="ARBA00022857"/>
    </source>
</evidence>
<keyword evidence="9 13" id="KW-1133">Transmembrane helix</keyword>
<keyword evidence="2 13" id="KW-0813">Transport</keyword>
<feature type="transmembrane region" description="Helical" evidence="13">
    <location>
        <begin position="348"/>
        <end position="372"/>
    </location>
</feature>
<dbReference type="Pfam" id="PF19530">
    <property type="entry name" value="Ndh2_N"/>
    <property type="match status" value="1"/>
</dbReference>
<evidence type="ECO:0000256" key="13">
    <source>
        <dbReference type="HAMAP-Rule" id="MF_00445"/>
    </source>
</evidence>
<sequence>MIWHVQNENFILDSTRIFMKAFHLLFFDGSFIFPECILIFGLILLLMIDLTSDQKDIPWLYFISSTSLVMSITALLFRWREEPMVSFSGNFQTNNFNEIFQFLILLCSTLCIPLSVEYIECTEMAITEFLLFVLTATLGGMFLCGANDLITIFVAPECFSLCSYLLSGYTKKDVRSNEATTKYLLMGGASSSILVHGFSWLYGSSGGEIELQEIVNGLINTQMYNSPGISIALIFITVGIGFKLSPAPSHQWTPDVYEGSPTPVVAFLSVTSKVAASASATRIFDIPFYFSSNEWHLLLEILAILSMILGNLIAITQTSMKRMLAYSSIGQIGYVIIGIIVGDSNDGYASMITYMLFYISMNLGTFACIVSFGLRTGTDNIRDYAGLYTKDPFLALSLALCLLSLGGLPPLAGFFGKLYLFWCGWQAGLYFLVLIGLLTSVVSIYYYLKIIKLLMTGRNQEITPHVRNYRRSPLRSKNSIELSMIVCVIASTIPGISMNPIIAIAQDTLF</sequence>
<dbReference type="GO" id="GO:0005886">
    <property type="term" value="C:plasma membrane"/>
    <property type="evidence" value="ECO:0007669"/>
    <property type="project" value="UniProtKB-SubCell"/>
</dbReference>
<dbReference type="GeneID" id="39113404"/>
<dbReference type="InterPro" id="IPR045693">
    <property type="entry name" value="Ndh2_N"/>
</dbReference>
<feature type="transmembrane region" description="Helical" evidence="13">
    <location>
        <begin position="22"/>
        <end position="47"/>
    </location>
</feature>
<evidence type="ECO:0000259" key="14">
    <source>
        <dbReference type="Pfam" id="PF00361"/>
    </source>
</evidence>
<keyword evidence="11" id="KW-0793">Thylakoid</keyword>
<feature type="transmembrane region" description="Helical" evidence="13">
    <location>
        <begin position="480"/>
        <end position="505"/>
    </location>
</feature>
<dbReference type="InterPro" id="IPR010096">
    <property type="entry name" value="NADH-Q_OxRdtase_suN/2"/>
</dbReference>
<dbReference type="HAMAP" id="MF_00445">
    <property type="entry name" value="NDH1_NuoN_1"/>
    <property type="match status" value="1"/>
</dbReference>
<dbReference type="NCBIfam" id="TIGR01770">
    <property type="entry name" value="NDH_I_N"/>
    <property type="match status" value="1"/>
</dbReference>
<feature type="transmembrane region" description="Helical" evidence="13">
    <location>
        <begin position="99"/>
        <end position="119"/>
    </location>
</feature>
<feature type="domain" description="NAD(P)H-quinone oxidoreductase subunit 2 N-terminal" evidence="15">
    <location>
        <begin position="18"/>
        <end position="117"/>
    </location>
</feature>
<dbReference type="GO" id="GO:0009536">
    <property type="term" value="C:plastid"/>
    <property type="evidence" value="ECO:0007669"/>
    <property type="project" value="UniProtKB-ARBA"/>
</dbReference>
<protein>
    <recommendedName>
        <fullName evidence="13">NADH-quinone oxidoreductase subunit N</fullName>
        <ecNumber evidence="13">7.1.1.-</ecNumber>
    </recommendedName>
    <alternativeName>
        <fullName evidence="13">NADH dehydrogenase I subunit N</fullName>
    </alternativeName>
    <alternativeName>
        <fullName evidence="13">NDH-1 subunit N</fullName>
    </alternativeName>
</protein>
<evidence type="ECO:0000259" key="15">
    <source>
        <dbReference type="Pfam" id="PF19530"/>
    </source>
</evidence>
<organism evidence="16">
    <name type="scientific">Asteropeia rhopaloides</name>
    <dbReference type="NCBI Taxonomy" id="2518634"/>
    <lineage>
        <taxon>Eukaryota</taxon>
        <taxon>Viridiplantae</taxon>
        <taxon>Streptophyta</taxon>
        <taxon>Embryophyta</taxon>
        <taxon>Tracheophyta</taxon>
        <taxon>Spermatophyta</taxon>
        <taxon>Magnoliopsida</taxon>
        <taxon>eudicotyledons</taxon>
        <taxon>Gunneridae</taxon>
        <taxon>Pentapetalae</taxon>
        <taxon>Caryophyllales</taxon>
        <taxon>Asteropeiaceae</taxon>
        <taxon>Asteropeia</taxon>
    </lineage>
</organism>
<proteinExistence type="inferred from homology"/>
<dbReference type="GO" id="GO:0042773">
    <property type="term" value="P:ATP synthesis coupled electron transport"/>
    <property type="evidence" value="ECO:0007669"/>
    <property type="project" value="InterPro"/>
</dbReference>
<dbReference type="Pfam" id="PF00361">
    <property type="entry name" value="Proton_antipo_M"/>
    <property type="match status" value="1"/>
</dbReference>
<dbReference type="GO" id="GO:0008137">
    <property type="term" value="F:NADH dehydrogenase (ubiquinone) activity"/>
    <property type="evidence" value="ECO:0007669"/>
    <property type="project" value="InterPro"/>
</dbReference>
<evidence type="ECO:0000256" key="11">
    <source>
        <dbReference type="ARBA" id="ARBA00023078"/>
    </source>
</evidence>
<dbReference type="PRINTS" id="PR01434">
    <property type="entry name" value="NADHDHGNASE5"/>
</dbReference>
<keyword evidence="7" id="KW-0618">Plastoquinone</keyword>
<evidence type="ECO:0000256" key="5">
    <source>
        <dbReference type="ARBA" id="ARBA00022719"/>
    </source>
</evidence>
<evidence type="ECO:0000256" key="10">
    <source>
        <dbReference type="ARBA" id="ARBA00023027"/>
    </source>
</evidence>
<dbReference type="PANTHER" id="PTHR22773">
    <property type="entry name" value="NADH DEHYDROGENASE"/>
    <property type="match status" value="1"/>
</dbReference>
<dbReference type="EMBL" id="MK397914">
    <property type="protein sequence ID" value="QBC71410.1"/>
    <property type="molecule type" value="Genomic_DNA"/>
</dbReference>
<evidence type="ECO:0000256" key="9">
    <source>
        <dbReference type="ARBA" id="ARBA00022989"/>
    </source>
</evidence>
<dbReference type="NCBIfam" id="NF002701">
    <property type="entry name" value="PRK02504.1"/>
    <property type="match status" value="1"/>
</dbReference>
<geneLocation type="plastid" evidence="16"/>
<keyword evidence="8 13" id="KW-1278">Translocase</keyword>
<evidence type="ECO:0000313" key="16">
    <source>
        <dbReference type="EMBL" id="QBC71410.1"/>
    </source>
</evidence>